<sequence length="572" mass="63559">MSEDDSYTQFSHNASSYYTDADLINHANSTMSSTYSGSYDEDATLAETLLSGSSAYDSQEPSDEKRHSRSRAPTLDEETLFSDYTEYTTMTSSVTSDCQSSVLCTSRPNKKQERTQTRRRGGGTVHSAFSEPTYLEDEDDYYHDDDVSCDDTYATRGTVGLVQDIVSCGTYRLCFGDGKKYRPKDDLTNFTVSAKETRRRKGSKAIPSTPLTVKERLSIARSKKSLADDAAEATAKKEDSIFLEEEDANAIAETLDNIFWEGDGLFSDESCNSSEKSGNINDLLDQSPQENPPKFTENSLPVTSEASIASSKKKMKPYLLSAARSFGKSISFRKQKSSATQQLPTEIGVDEEQSITGLTKQLPIEIDVDEGQTTTAPPSVDPKMLGVASHEAEANTATVQATEQDLQRDRCTTDEKKSFRQKIRPRSSSRKRSAKQSSIVETPTRPARTEDSNDKKSPKKSSFVEWASPDRTVDVSISSDSTGTDPELSAITAKKWKTAIDKVTGKTYFYNKLTKEVTWDAPDDVVEEKRASPLWKAAYDTTTGQTYYYNRQTKAVTWNKPHGFVTPRHSLK</sequence>
<feature type="compositionally biased region" description="Polar residues" evidence="1">
    <location>
        <begin position="296"/>
        <end position="308"/>
    </location>
</feature>
<dbReference type="InterPro" id="IPR036020">
    <property type="entry name" value="WW_dom_sf"/>
</dbReference>
<dbReference type="InterPro" id="IPR001202">
    <property type="entry name" value="WW_dom"/>
</dbReference>
<gene>
    <name evidence="3" type="ORF">QTG54_006945</name>
</gene>
<dbReference type="Pfam" id="PF00397">
    <property type="entry name" value="WW"/>
    <property type="match status" value="2"/>
</dbReference>
<comment type="caution">
    <text evidence="3">The sequence shown here is derived from an EMBL/GenBank/DDBJ whole genome shotgun (WGS) entry which is preliminary data.</text>
</comment>
<keyword evidence="4" id="KW-1185">Reference proteome</keyword>
<dbReference type="SUPFAM" id="SSF51045">
    <property type="entry name" value="WW domain"/>
    <property type="match status" value="2"/>
</dbReference>
<dbReference type="PROSITE" id="PS50020">
    <property type="entry name" value="WW_DOMAIN_2"/>
    <property type="match status" value="2"/>
</dbReference>
<feature type="domain" description="WW" evidence="2">
    <location>
        <begin position="496"/>
        <end position="524"/>
    </location>
</feature>
<dbReference type="SMART" id="SM00456">
    <property type="entry name" value="WW"/>
    <property type="match status" value="2"/>
</dbReference>
<feature type="region of interest" description="Disordered" evidence="1">
    <location>
        <begin position="49"/>
        <end position="79"/>
    </location>
</feature>
<name>A0AAD9DE49_9STRA</name>
<feature type="region of interest" description="Disordered" evidence="1">
    <location>
        <begin position="105"/>
        <end position="128"/>
    </location>
</feature>
<feature type="compositionally biased region" description="Polar residues" evidence="1">
    <location>
        <begin position="270"/>
        <end position="289"/>
    </location>
</feature>
<feature type="compositionally biased region" description="Basic and acidic residues" evidence="1">
    <location>
        <begin position="405"/>
        <end position="418"/>
    </location>
</feature>
<feature type="region of interest" description="Disordered" evidence="1">
    <location>
        <begin position="361"/>
        <end position="467"/>
    </location>
</feature>
<feature type="region of interest" description="Disordered" evidence="1">
    <location>
        <begin position="270"/>
        <end position="308"/>
    </location>
</feature>
<evidence type="ECO:0000313" key="4">
    <source>
        <dbReference type="Proteomes" id="UP001224775"/>
    </source>
</evidence>
<feature type="compositionally biased region" description="Basic residues" evidence="1">
    <location>
        <begin position="419"/>
        <end position="434"/>
    </location>
</feature>
<proteinExistence type="predicted"/>
<reference evidence="3" key="1">
    <citation type="submission" date="2023-06" db="EMBL/GenBank/DDBJ databases">
        <title>Survivors Of The Sea: Transcriptome response of Skeletonema marinoi to long-term dormancy.</title>
        <authorList>
            <person name="Pinder M.I.M."/>
            <person name="Kourtchenko O."/>
            <person name="Robertson E.K."/>
            <person name="Larsson T."/>
            <person name="Maumus F."/>
            <person name="Osuna-Cruz C.M."/>
            <person name="Vancaester E."/>
            <person name="Stenow R."/>
            <person name="Vandepoele K."/>
            <person name="Ploug H."/>
            <person name="Bruchert V."/>
            <person name="Godhe A."/>
            <person name="Topel M."/>
        </authorList>
    </citation>
    <scope>NUCLEOTIDE SEQUENCE</scope>
    <source>
        <strain evidence="3">R05AC</strain>
    </source>
</reference>
<feature type="compositionally biased region" description="Polar residues" evidence="1">
    <location>
        <begin position="395"/>
        <end position="404"/>
    </location>
</feature>
<organism evidence="3 4">
    <name type="scientific">Skeletonema marinoi</name>
    <dbReference type="NCBI Taxonomy" id="267567"/>
    <lineage>
        <taxon>Eukaryota</taxon>
        <taxon>Sar</taxon>
        <taxon>Stramenopiles</taxon>
        <taxon>Ochrophyta</taxon>
        <taxon>Bacillariophyta</taxon>
        <taxon>Coscinodiscophyceae</taxon>
        <taxon>Thalassiosirophycidae</taxon>
        <taxon>Thalassiosirales</taxon>
        <taxon>Skeletonemataceae</taxon>
        <taxon>Skeletonema</taxon>
        <taxon>Skeletonema marinoi-dohrnii complex</taxon>
    </lineage>
</organism>
<protein>
    <recommendedName>
        <fullName evidence="2">WW domain-containing protein</fullName>
    </recommendedName>
</protein>
<evidence type="ECO:0000313" key="3">
    <source>
        <dbReference type="EMBL" id="KAK1742380.1"/>
    </source>
</evidence>
<dbReference type="Gene3D" id="2.20.70.10">
    <property type="match status" value="2"/>
</dbReference>
<feature type="compositionally biased region" description="Basic and acidic residues" evidence="1">
    <location>
        <begin position="447"/>
        <end position="456"/>
    </location>
</feature>
<accession>A0AAD9DE49</accession>
<dbReference type="AlphaFoldDB" id="A0AAD9DE49"/>
<evidence type="ECO:0000259" key="2">
    <source>
        <dbReference type="PROSITE" id="PS50020"/>
    </source>
</evidence>
<evidence type="ECO:0000256" key="1">
    <source>
        <dbReference type="SAM" id="MobiDB-lite"/>
    </source>
</evidence>
<dbReference type="EMBL" id="JATAAI010000011">
    <property type="protein sequence ID" value="KAK1742380.1"/>
    <property type="molecule type" value="Genomic_DNA"/>
</dbReference>
<dbReference type="Proteomes" id="UP001224775">
    <property type="component" value="Unassembled WGS sequence"/>
</dbReference>
<feature type="compositionally biased region" description="Polar residues" evidence="1">
    <location>
        <begin position="50"/>
        <end position="59"/>
    </location>
</feature>
<feature type="domain" description="WW" evidence="2">
    <location>
        <begin position="529"/>
        <end position="563"/>
    </location>
</feature>
<dbReference type="CDD" id="cd00201">
    <property type="entry name" value="WW"/>
    <property type="match status" value="2"/>
</dbReference>